<sequence>MFAWLIQRSTSQKITLDIQQWRHILQYIQTATVTTVIRTKRSAKAERLKQNESLNLHPDRVSAPHFRNSVFFDALDLVQVKYEMLRQVSHEGTPKAQAAAMYGMSRPTLYQAMNAFDRDGVAGLLPQRRGPKGAHKLTDEVMVFIAGRQAEDPTLHARALAKALRDEKHIAVHPRSIERALERKKTLSLEARSDTTTKGKIVPAGIEAYEQLRTAVLLGQARPEGLAAVAYHGLLGGMKLIGAAGTPVVGVSSGAPAVTPAASPSDPALLRLLANMVLRYTQEPTHVL</sequence>
<gene>
    <name evidence="2" type="ORF">IPH26_00280</name>
</gene>
<evidence type="ECO:0000259" key="1">
    <source>
        <dbReference type="Pfam" id="PF13518"/>
    </source>
</evidence>
<dbReference type="InterPro" id="IPR009057">
    <property type="entry name" value="Homeodomain-like_sf"/>
</dbReference>
<evidence type="ECO:0000313" key="2">
    <source>
        <dbReference type="EMBL" id="MBK6971447.1"/>
    </source>
</evidence>
<name>A0A9D7E5A3_9PROT</name>
<evidence type="ECO:0000313" key="3">
    <source>
        <dbReference type="Proteomes" id="UP000807785"/>
    </source>
</evidence>
<dbReference type="SUPFAM" id="SSF46689">
    <property type="entry name" value="Homeodomain-like"/>
    <property type="match status" value="1"/>
</dbReference>
<accession>A0A9D7E5A3</accession>
<dbReference type="Proteomes" id="UP000807785">
    <property type="component" value="Unassembled WGS sequence"/>
</dbReference>
<dbReference type="InterPro" id="IPR055247">
    <property type="entry name" value="InsJ-like_HTH"/>
</dbReference>
<protein>
    <submittedName>
        <fullName evidence="2">Helix-turn-helix domain containing protein</fullName>
    </submittedName>
</protein>
<feature type="domain" description="Insertion element IS150 protein InsJ-like helix-turn-helix" evidence="1">
    <location>
        <begin position="81"/>
        <end position="132"/>
    </location>
</feature>
<reference evidence="2" key="1">
    <citation type="submission" date="2020-10" db="EMBL/GenBank/DDBJ databases">
        <title>Connecting structure to function with the recovery of over 1000 high-quality activated sludge metagenome-assembled genomes encoding full-length rRNA genes using long-read sequencing.</title>
        <authorList>
            <person name="Singleton C.M."/>
            <person name="Petriglieri F."/>
            <person name="Kristensen J.M."/>
            <person name="Kirkegaard R.H."/>
            <person name="Michaelsen T.Y."/>
            <person name="Andersen M.H."/>
            <person name="Karst S.M."/>
            <person name="Dueholm M.S."/>
            <person name="Nielsen P.H."/>
            <person name="Albertsen M."/>
        </authorList>
    </citation>
    <scope>NUCLEOTIDE SEQUENCE</scope>
    <source>
        <strain evidence="2">Bjer_18-Q3-R1-45_BAT3C.347</strain>
    </source>
</reference>
<organism evidence="2 3">
    <name type="scientific">Candidatus Methylophosphatis roskildensis</name>
    <dbReference type="NCBI Taxonomy" id="2899263"/>
    <lineage>
        <taxon>Bacteria</taxon>
        <taxon>Pseudomonadati</taxon>
        <taxon>Pseudomonadota</taxon>
        <taxon>Betaproteobacteria</taxon>
        <taxon>Nitrosomonadales</taxon>
        <taxon>Sterolibacteriaceae</taxon>
        <taxon>Candidatus Methylophosphatis</taxon>
    </lineage>
</organism>
<dbReference type="EMBL" id="JADJEV010000001">
    <property type="protein sequence ID" value="MBK6971447.1"/>
    <property type="molecule type" value="Genomic_DNA"/>
</dbReference>
<dbReference type="Pfam" id="PF13518">
    <property type="entry name" value="HTH_28"/>
    <property type="match status" value="1"/>
</dbReference>
<proteinExistence type="predicted"/>
<comment type="caution">
    <text evidence="2">The sequence shown here is derived from an EMBL/GenBank/DDBJ whole genome shotgun (WGS) entry which is preliminary data.</text>
</comment>
<dbReference type="AlphaFoldDB" id="A0A9D7E5A3"/>